<sequence length="205" mass="22868">MTMRLALRLSFPCMALQPMLEVGLIWSDTTNCCGVPWISHSSLGRDGSTLCRGPLLWLHRCAVGHNINPQLTCLKPKQGSRVLLDTCTRFDTKHPELVLSMRGTPPKVPPFPICHPTTYSDPPRARLCPVQCLMKVSVFLLVFFLPDDCGGGSGRDVIQPSFLWRYFLSMGPSIGSGKRIQILLHSDDGQQSSRLSSWRLTPCCW</sequence>
<gene>
    <name evidence="1" type="ORF">BV22DRAFT_649545</name>
</gene>
<dbReference type="Proteomes" id="UP000790709">
    <property type="component" value="Unassembled WGS sequence"/>
</dbReference>
<accession>A0ACB8BAF4</accession>
<evidence type="ECO:0000313" key="2">
    <source>
        <dbReference type="Proteomes" id="UP000790709"/>
    </source>
</evidence>
<keyword evidence="2" id="KW-1185">Reference proteome</keyword>
<proteinExistence type="predicted"/>
<reference evidence="1" key="1">
    <citation type="journal article" date="2021" name="New Phytol.">
        <title>Evolutionary innovations through gain and loss of genes in the ectomycorrhizal Boletales.</title>
        <authorList>
            <person name="Wu G."/>
            <person name="Miyauchi S."/>
            <person name="Morin E."/>
            <person name="Kuo A."/>
            <person name="Drula E."/>
            <person name="Varga T."/>
            <person name="Kohler A."/>
            <person name="Feng B."/>
            <person name="Cao Y."/>
            <person name="Lipzen A."/>
            <person name="Daum C."/>
            <person name="Hundley H."/>
            <person name="Pangilinan J."/>
            <person name="Johnson J."/>
            <person name="Barry K."/>
            <person name="LaButti K."/>
            <person name="Ng V."/>
            <person name="Ahrendt S."/>
            <person name="Min B."/>
            <person name="Choi I.G."/>
            <person name="Park H."/>
            <person name="Plett J.M."/>
            <person name="Magnuson J."/>
            <person name="Spatafora J.W."/>
            <person name="Nagy L.G."/>
            <person name="Henrissat B."/>
            <person name="Grigoriev I.V."/>
            <person name="Yang Z.L."/>
            <person name="Xu J."/>
            <person name="Martin F.M."/>
        </authorList>
    </citation>
    <scope>NUCLEOTIDE SEQUENCE</scope>
    <source>
        <strain evidence="1">KUC20120723A-06</strain>
    </source>
</reference>
<name>A0ACB8BAF4_9AGAM</name>
<organism evidence="1 2">
    <name type="scientific">Leucogyrophana mollusca</name>
    <dbReference type="NCBI Taxonomy" id="85980"/>
    <lineage>
        <taxon>Eukaryota</taxon>
        <taxon>Fungi</taxon>
        <taxon>Dikarya</taxon>
        <taxon>Basidiomycota</taxon>
        <taxon>Agaricomycotina</taxon>
        <taxon>Agaricomycetes</taxon>
        <taxon>Agaricomycetidae</taxon>
        <taxon>Boletales</taxon>
        <taxon>Boletales incertae sedis</taxon>
        <taxon>Leucogyrophana</taxon>
    </lineage>
</organism>
<protein>
    <submittedName>
        <fullName evidence="1">Uncharacterized protein</fullName>
    </submittedName>
</protein>
<comment type="caution">
    <text evidence="1">The sequence shown here is derived from an EMBL/GenBank/DDBJ whole genome shotgun (WGS) entry which is preliminary data.</text>
</comment>
<evidence type="ECO:0000313" key="1">
    <source>
        <dbReference type="EMBL" id="KAH7922574.1"/>
    </source>
</evidence>
<dbReference type="EMBL" id="MU266480">
    <property type="protein sequence ID" value="KAH7922574.1"/>
    <property type="molecule type" value="Genomic_DNA"/>
</dbReference>